<evidence type="ECO:0000313" key="4">
    <source>
        <dbReference type="Proteomes" id="UP000295444"/>
    </source>
</evidence>
<evidence type="ECO:0000256" key="1">
    <source>
        <dbReference type="SAM" id="MobiDB-lite"/>
    </source>
</evidence>
<sequence length="252" mass="26228">MRPIVRSGAGARLGAVLLFAGPLVSWVAEFVTAAAWQHPHYSPFHNWVSHLGLTGPSQVAFGQVGNSPLGAVMDIDWVLYGVLLIVGALLVFDLRQGALPIAIVVLAILSGVGVALVGIFQGSNADVANGLIAFHTSGAQGVMLAGNTMAIVVGVNGARIGLSRGRRVASIVLGTVGLVAFAVFMADVFTGWAWNIGMFERAVIYPIMIGHVLLARGLLAAWPAEHRRPADPVSRRIVGAGPGRGPRPGAVR</sequence>
<feature type="transmembrane region" description="Helical" evidence="2">
    <location>
        <begin position="202"/>
        <end position="222"/>
    </location>
</feature>
<evidence type="ECO:0000256" key="2">
    <source>
        <dbReference type="SAM" id="Phobius"/>
    </source>
</evidence>
<reference evidence="3 4" key="1">
    <citation type="submission" date="2019-03" db="EMBL/GenBank/DDBJ databases">
        <title>Genomic Encyclopedia of Type Strains, Phase IV (KMG-IV): sequencing the most valuable type-strain genomes for metagenomic binning, comparative biology and taxonomic classification.</title>
        <authorList>
            <person name="Goeker M."/>
        </authorList>
    </citation>
    <scope>NUCLEOTIDE SEQUENCE [LARGE SCALE GENOMIC DNA]</scope>
    <source>
        <strain evidence="3 4">DSM 45361</strain>
    </source>
</reference>
<feature type="transmembrane region" description="Helical" evidence="2">
    <location>
        <begin position="101"/>
        <end position="120"/>
    </location>
</feature>
<evidence type="ECO:0000313" key="3">
    <source>
        <dbReference type="EMBL" id="TDP96779.1"/>
    </source>
</evidence>
<protein>
    <submittedName>
        <fullName evidence="3">Putative membrane protein</fullName>
    </submittedName>
</protein>
<keyword evidence="2" id="KW-0472">Membrane</keyword>
<feature type="transmembrane region" description="Helical" evidence="2">
    <location>
        <begin position="77"/>
        <end position="94"/>
    </location>
</feature>
<feature type="region of interest" description="Disordered" evidence="1">
    <location>
        <begin position="233"/>
        <end position="252"/>
    </location>
</feature>
<gene>
    <name evidence="3" type="ORF">EV186_104767</name>
</gene>
<name>A0A4R6S9U0_LABRH</name>
<dbReference type="EMBL" id="SNXZ01000004">
    <property type="protein sequence ID" value="TDP96779.1"/>
    <property type="molecule type" value="Genomic_DNA"/>
</dbReference>
<dbReference type="AlphaFoldDB" id="A0A4R6S9U0"/>
<keyword evidence="2" id="KW-0812">Transmembrane</keyword>
<dbReference type="InterPro" id="IPR009339">
    <property type="entry name" value="DUF998"/>
</dbReference>
<dbReference type="Pfam" id="PF06197">
    <property type="entry name" value="DUF998"/>
    <property type="match status" value="1"/>
</dbReference>
<organism evidence="3 4">
    <name type="scientific">Labedaea rhizosphaerae</name>
    <dbReference type="NCBI Taxonomy" id="598644"/>
    <lineage>
        <taxon>Bacteria</taxon>
        <taxon>Bacillati</taxon>
        <taxon>Actinomycetota</taxon>
        <taxon>Actinomycetes</taxon>
        <taxon>Pseudonocardiales</taxon>
        <taxon>Pseudonocardiaceae</taxon>
        <taxon>Labedaea</taxon>
    </lineage>
</organism>
<keyword evidence="2" id="KW-1133">Transmembrane helix</keyword>
<feature type="transmembrane region" description="Helical" evidence="2">
    <location>
        <begin position="168"/>
        <end position="190"/>
    </location>
</feature>
<dbReference type="Proteomes" id="UP000295444">
    <property type="component" value="Unassembled WGS sequence"/>
</dbReference>
<dbReference type="OrthoDB" id="2294590at2"/>
<proteinExistence type="predicted"/>
<comment type="caution">
    <text evidence="3">The sequence shown here is derived from an EMBL/GenBank/DDBJ whole genome shotgun (WGS) entry which is preliminary data.</text>
</comment>
<accession>A0A4R6S9U0</accession>
<dbReference type="RefSeq" id="WP_133852085.1">
    <property type="nucleotide sequence ID" value="NZ_SNXZ01000004.1"/>
</dbReference>
<keyword evidence="4" id="KW-1185">Reference proteome</keyword>
<feature type="transmembrane region" description="Helical" evidence="2">
    <location>
        <begin position="132"/>
        <end position="156"/>
    </location>
</feature>